<protein>
    <recommendedName>
        <fullName evidence="5">DUF998 domain-containing protein</fullName>
    </recommendedName>
</protein>
<gene>
    <name evidence="3" type="ORF">SAMN04487966_10943</name>
</gene>
<feature type="region of interest" description="Disordered" evidence="1">
    <location>
        <begin position="1"/>
        <end position="40"/>
    </location>
</feature>
<evidence type="ECO:0008006" key="5">
    <source>
        <dbReference type="Google" id="ProtNLM"/>
    </source>
</evidence>
<feature type="transmembrane region" description="Helical" evidence="2">
    <location>
        <begin position="116"/>
        <end position="145"/>
    </location>
</feature>
<dbReference type="Proteomes" id="UP000198881">
    <property type="component" value="Unassembled WGS sequence"/>
</dbReference>
<organism evidence="3 4">
    <name type="scientific">Micrococcus terreus</name>
    <dbReference type="NCBI Taxonomy" id="574650"/>
    <lineage>
        <taxon>Bacteria</taxon>
        <taxon>Bacillati</taxon>
        <taxon>Actinomycetota</taxon>
        <taxon>Actinomycetes</taxon>
        <taxon>Micrococcales</taxon>
        <taxon>Micrococcaceae</taxon>
        <taxon>Micrococcus</taxon>
    </lineage>
</organism>
<dbReference type="OrthoDB" id="3225559at2"/>
<dbReference type="STRING" id="574650.SAMN04487966_10943"/>
<feature type="transmembrane region" description="Helical" evidence="2">
    <location>
        <begin position="226"/>
        <end position="250"/>
    </location>
</feature>
<evidence type="ECO:0000256" key="1">
    <source>
        <dbReference type="SAM" id="MobiDB-lite"/>
    </source>
</evidence>
<keyword evidence="2" id="KW-0812">Transmembrane</keyword>
<feature type="compositionally biased region" description="Pro residues" evidence="1">
    <location>
        <begin position="30"/>
        <end position="40"/>
    </location>
</feature>
<keyword evidence="4" id="KW-1185">Reference proteome</keyword>
<feature type="transmembrane region" description="Helical" evidence="2">
    <location>
        <begin position="302"/>
        <end position="321"/>
    </location>
</feature>
<feature type="transmembrane region" description="Helical" evidence="2">
    <location>
        <begin position="157"/>
        <end position="175"/>
    </location>
</feature>
<dbReference type="AlphaFoldDB" id="A0A1I7MPX1"/>
<feature type="transmembrane region" description="Helical" evidence="2">
    <location>
        <begin position="328"/>
        <end position="348"/>
    </location>
</feature>
<feature type="transmembrane region" description="Helical" evidence="2">
    <location>
        <begin position="271"/>
        <end position="290"/>
    </location>
</feature>
<dbReference type="EMBL" id="FPCG01000009">
    <property type="protein sequence ID" value="SFV23972.1"/>
    <property type="molecule type" value="Genomic_DNA"/>
</dbReference>
<feature type="transmembrane region" description="Helical" evidence="2">
    <location>
        <begin position="79"/>
        <end position="104"/>
    </location>
</feature>
<feature type="transmembrane region" description="Helical" evidence="2">
    <location>
        <begin position="48"/>
        <end position="67"/>
    </location>
</feature>
<accession>A0A1I7MPX1</accession>
<keyword evidence="2" id="KW-1133">Transmembrane helix</keyword>
<feature type="transmembrane region" description="Helical" evidence="2">
    <location>
        <begin position="187"/>
        <end position="206"/>
    </location>
</feature>
<evidence type="ECO:0000256" key="2">
    <source>
        <dbReference type="SAM" id="Phobius"/>
    </source>
</evidence>
<keyword evidence="2" id="KW-0472">Membrane</keyword>
<feature type="transmembrane region" description="Helical" evidence="2">
    <location>
        <begin position="354"/>
        <end position="373"/>
    </location>
</feature>
<evidence type="ECO:0000313" key="3">
    <source>
        <dbReference type="EMBL" id="SFV23972.1"/>
    </source>
</evidence>
<dbReference type="RefSeq" id="WP_091698319.1">
    <property type="nucleotide sequence ID" value="NZ_FPCG01000009.1"/>
</dbReference>
<proteinExistence type="predicted"/>
<name>A0A1I7MPX1_9MICC</name>
<evidence type="ECO:0000313" key="4">
    <source>
        <dbReference type="Proteomes" id="UP000198881"/>
    </source>
</evidence>
<reference evidence="3 4" key="1">
    <citation type="submission" date="2016-10" db="EMBL/GenBank/DDBJ databases">
        <authorList>
            <person name="de Groot N.N."/>
        </authorList>
    </citation>
    <scope>NUCLEOTIDE SEQUENCE [LARGE SCALE GENOMIC DNA]</scope>
    <source>
        <strain evidence="3 4">CGMCC 1.7054</strain>
    </source>
</reference>
<sequence length="402" mass="42526">MHTAQRQDPASDPVRSTPADTPTSATRIPPAHPAPQPPTGPVALESRAIWSAIVCGLVGAVVGYLVFSGYRPPLSGPHSVGNVAAVSTAVAAGLSCLVGFLLTARTTHRWLIQRHWAWMVVDATGLVVVHAAIAIMAGLTLFRLFQESFVGLTVDRIAGTVMVTLITAVAGYLGFTSASRITTRSLSSLLAVFMAAGMLVSMLLAENPFWWHAFFSELGTGQAGSWSFWTFNTTLAVSGLVLTTLARFITQDLYPWARAREAAGGRTVRMGVLRWGLFVIGLCMAVVGLVPVNVSDPIHSNAVRLLGAVFILMLLTLPIWLPGFPGAFYAATGLMVLVGVGAALLWFPLGYYNLTGFELAMAGIVYAWLVVFIRSLDAVVSQAAADAGEPEGSAQFPTTAGP</sequence>